<protein>
    <recommendedName>
        <fullName evidence="1">DUF402 domain-containing protein</fullName>
    </recommendedName>
</protein>
<accession>A0A516PYD8</accession>
<dbReference type="Proteomes" id="UP000319263">
    <property type="component" value="Chromosome"/>
</dbReference>
<dbReference type="OrthoDB" id="3818525at2"/>
<organism evidence="2 3">
    <name type="scientific">Microlunatus elymi</name>
    <dbReference type="NCBI Taxonomy" id="2596828"/>
    <lineage>
        <taxon>Bacteria</taxon>
        <taxon>Bacillati</taxon>
        <taxon>Actinomycetota</taxon>
        <taxon>Actinomycetes</taxon>
        <taxon>Propionibacteriales</taxon>
        <taxon>Propionibacteriaceae</taxon>
        <taxon>Microlunatus</taxon>
    </lineage>
</organism>
<evidence type="ECO:0000313" key="3">
    <source>
        <dbReference type="Proteomes" id="UP000319263"/>
    </source>
</evidence>
<dbReference type="SUPFAM" id="SSF159234">
    <property type="entry name" value="FomD-like"/>
    <property type="match status" value="1"/>
</dbReference>
<dbReference type="RefSeq" id="WP_143986165.1">
    <property type="nucleotide sequence ID" value="NZ_CP041692.1"/>
</dbReference>
<gene>
    <name evidence="2" type="ORF">FOE78_10035</name>
</gene>
<dbReference type="AlphaFoldDB" id="A0A516PYD8"/>
<dbReference type="Gene3D" id="2.40.380.10">
    <property type="entry name" value="FomD-like"/>
    <property type="match status" value="1"/>
</dbReference>
<reference evidence="2 3" key="1">
    <citation type="submission" date="2019-07" db="EMBL/GenBank/DDBJ databases">
        <title>Microlunatus dokdonensis sp. nov. isolated from the rhizospheric soil of the wild plant Elymus tsukushiensis.</title>
        <authorList>
            <person name="Ghim S.-Y."/>
            <person name="Hwang Y.-J."/>
            <person name="Son J.-S."/>
            <person name="Shin J.-H."/>
        </authorList>
    </citation>
    <scope>NUCLEOTIDE SEQUENCE [LARGE SCALE GENOMIC DNA]</scope>
    <source>
        <strain evidence="2 3">KUDC0627</strain>
    </source>
</reference>
<evidence type="ECO:0000313" key="2">
    <source>
        <dbReference type="EMBL" id="QDP96199.1"/>
    </source>
</evidence>
<evidence type="ECO:0000259" key="1">
    <source>
        <dbReference type="Pfam" id="PF04167"/>
    </source>
</evidence>
<dbReference type="InterPro" id="IPR035930">
    <property type="entry name" value="FomD-like_sf"/>
</dbReference>
<name>A0A516PYD8_9ACTN</name>
<dbReference type="KEGG" id="mik:FOE78_10035"/>
<feature type="domain" description="DUF402" evidence="1">
    <location>
        <begin position="75"/>
        <end position="166"/>
    </location>
</feature>
<dbReference type="InterPro" id="IPR007295">
    <property type="entry name" value="DUF402"/>
</dbReference>
<sequence>MLNSDAGGPAVVTVCKQKLHGGRGCWQAYAVDHDADGLWLFTPAGSIFRSTDGHSDEQCSVEGGDQPGLDSLILVPDPGQHWLATWRVPERALHISIEICDWIRRGADVICFLDWELDPFRLRSGLVAVEDLDDFAEVRTAGLLSDDDAERALSAAAWAERSLRRRRAPFDERSDQRLAEAGRLGLPPLTDVPHPLDL</sequence>
<dbReference type="Pfam" id="PF04167">
    <property type="entry name" value="DUF402"/>
    <property type="match status" value="1"/>
</dbReference>
<proteinExistence type="predicted"/>
<keyword evidence="3" id="KW-1185">Reference proteome</keyword>
<dbReference type="EMBL" id="CP041692">
    <property type="protein sequence ID" value="QDP96199.1"/>
    <property type="molecule type" value="Genomic_DNA"/>
</dbReference>